<keyword evidence="2" id="KW-1185">Reference proteome</keyword>
<proteinExistence type="predicted"/>
<dbReference type="RefSeq" id="WP_015797780.1">
    <property type="nucleotide sequence ID" value="NC_013124.1"/>
</dbReference>
<gene>
    <name evidence="1" type="ordered locus">Afer_0311</name>
</gene>
<dbReference type="AlphaFoldDB" id="C7M2N5"/>
<evidence type="ECO:0000313" key="2">
    <source>
        <dbReference type="Proteomes" id="UP000000771"/>
    </source>
</evidence>
<dbReference type="Gene3D" id="3.40.50.300">
    <property type="entry name" value="P-loop containing nucleotide triphosphate hydrolases"/>
    <property type="match status" value="1"/>
</dbReference>
<name>C7M2N5_ACIFD</name>
<dbReference type="SUPFAM" id="SSF52540">
    <property type="entry name" value="P-loop containing nucleoside triphosphate hydrolases"/>
    <property type="match status" value="1"/>
</dbReference>
<dbReference type="GO" id="GO:0004672">
    <property type="term" value="F:protein kinase activity"/>
    <property type="evidence" value="ECO:0007669"/>
    <property type="project" value="TreeGrafter"/>
</dbReference>
<accession>C7M2N5</accession>
<dbReference type="EMBL" id="CP001631">
    <property type="protein sequence ID" value="ACU53279.1"/>
    <property type="molecule type" value="Genomic_DNA"/>
</dbReference>
<protein>
    <submittedName>
        <fullName evidence="1">Magnesium chelatase, ChlI subunit</fullName>
    </submittedName>
</protein>
<dbReference type="Proteomes" id="UP000000771">
    <property type="component" value="Chromosome"/>
</dbReference>
<dbReference type="KEGG" id="afo:Afer_0311"/>
<dbReference type="InterPro" id="IPR027417">
    <property type="entry name" value="P-loop_NTPase"/>
</dbReference>
<organism evidence="1 2">
    <name type="scientific">Acidimicrobium ferrooxidans (strain DSM 10331 / JCM 15462 / NBRC 103882 / ICP)</name>
    <dbReference type="NCBI Taxonomy" id="525909"/>
    <lineage>
        <taxon>Bacteria</taxon>
        <taxon>Bacillati</taxon>
        <taxon>Actinomycetota</taxon>
        <taxon>Acidimicrobiia</taxon>
        <taxon>Acidimicrobiales</taxon>
        <taxon>Acidimicrobiaceae</taxon>
        <taxon>Acidimicrobium</taxon>
    </lineage>
</organism>
<evidence type="ECO:0000313" key="1">
    <source>
        <dbReference type="EMBL" id="ACU53279.1"/>
    </source>
</evidence>
<sequence>MTQASGDHPTTLGDLARIGWHPRPVREEIRANVLERIRAGRPVVEGMVGYDDTVLPELTRALVSGHDVILLGERGQGKTRILRSLVALLDPFVPAVEGSALNEDPLAPVLASTKARLAAQGDATPIRWIARDERYSEKLATPDTTIADLIGEVDPIKVAAGRTLEDPEALTFGLVPRANRGLFAINELPDLPERIQVGLLNALEERDVQVRGFTIRLPLDIVFLASANPEDYTARGRLITPLKDRFGTQLRTHYPSTIAEEVAIMRQEAQLCDPTVEIPEVLDELVAHTAHLARRHPAVSRYSGVSVRGSIAAREAIAAAALVRAVRLGEHPPRARLGDTEATIAAFAGKIEVDAHDTSEREIVATLLAQATARVFTERLGHLDPSDVIAETNDRPLAVDLDGPTATWEQILADRPALAAMGDHAPPSERLVLAELCLEGLVATRRLGKRVLGNRVSYGS</sequence>
<dbReference type="HOGENOM" id="CLU_043779_0_0_11"/>
<dbReference type="PANTHER" id="PTHR30267:SF2">
    <property type="entry name" value="PROTEIN PRKA"/>
    <property type="match status" value="1"/>
</dbReference>
<dbReference type="eggNOG" id="COG1239">
    <property type="taxonomic scope" value="Bacteria"/>
</dbReference>
<reference evidence="1 2" key="1">
    <citation type="journal article" date="2009" name="Stand. Genomic Sci.">
        <title>Complete genome sequence of Acidimicrobium ferrooxidans type strain (ICP).</title>
        <authorList>
            <person name="Clum A."/>
            <person name="Nolan M."/>
            <person name="Lang E."/>
            <person name="Glavina Del Rio T."/>
            <person name="Tice H."/>
            <person name="Copeland A."/>
            <person name="Cheng J.F."/>
            <person name="Lucas S."/>
            <person name="Chen F."/>
            <person name="Bruce D."/>
            <person name="Goodwin L."/>
            <person name="Pitluck S."/>
            <person name="Ivanova N."/>
            <person name="Mavrommatis K."/>
            <person name="Mikhailova N."/>
            <person name="Pati A."/>
            <person name="Chen A."/>
            <person name="Palaniappan K."/>
            <person name="Goker M."/>
            <person name="Spring S."/>
            <person name="Land M."/>
            <person name="Hauser L."/>
            <person name="Chang Y.J."/>
            <person name="Jeffries C.C."/>
            <person name="Chain P."/>
            <person name="Bristow J."/>
            <person name="Eisen J.A."/>
            <person name="Markowitz V."/>
            <person name="Hugenholtz P."/>
            <person name="Kyrpides N.C."/>
            <person name="Klenk H.P."/>
            <person name="Lapidus A."/>
        </authorList>
    </citation>
    <scope>NUCLEOTIDE SEQUENCE [LARGE SCALE GENOMIC DNA]</scope>
    <source>
        <strain evidence="2">DSM 10331 / JCM 15462 / NBRC 103882 / ICP</strain>
    </source>
</reference>
<dbReference type="STRING" id="525909.Afer_0311"/>
<dbReference type="PANTHER" id="PTHR30267">
    <property type="entry name" value="PROTEIN KINASE PRKA"/>
    <property type="match status" value="1"/>
</dbReference>